<dbReference type="EMBL" id="JADBEL010000005">
    <property type="protein sequence ID" value="MBE1554375.1"/>
    <property type="molecule type" value="Genomic_DNA"/>
</dbReference>
<reference evidence="1" key="1">
    <citation type="submission" date="2020-10" db="EMBL/GenBank/DDBJ databases">
        <title>Genomic Encyclopedia of Type Strains, Phase IV (KMG-IV): sequencing the most valuable type-strain genomes for metagenomic binning, comparative biology and taxonomic classification.</title>
        <authorList>
            <person name="Goeker M."/>
        </authorList>
    </citation>
    <scope>NUCLEOTIDE SEQUENCE</scope>
    <source>
        <strain evidence="1">DSM 13886</strain>
    </source>
</reference>
<accession>A0A927MGW0</accession>
<evidence type="ECO:0000313" key="2">
    <source>
        <dbReference type="Proteomes" id="UP000658225"/>
    </source>
</evidence>
<proteinExistence type="predicted"/>
<keyword evidence="2" id="KW-1185">Reference proteome</keyword>
<sequence length="32" mass="3715">MGNFFLEIREKVDDLNVIKQLIAEHEEGLQGE</sequence>
<evidence type="ECO:0000313" key="1">
    <source>
        <dbReference type="EMBL" id="MBE1554375.1"/>
    </source>
</evidence>
<name>A0A927MGW0_9BACL</name>
<dbReference type="Proteomes" id="UP000658225">
    <property type="component" value="Unassembled WGS sequence"/>
</dbReference>
<organism evidence="1 2">
    <name type="scientific">Sporosarcina limicola</name>
    <dbReference type="NCBI Taxonomy" id="34101"/>
    <lineage>
        <taxon>Bacteria</taxon>
        <taxon>Bacillati</taxon>
        <taxon>Bacillota</taxon>
        <taxon>Bacilli</taxon>
        <taxon>Bacillales</taxon>
        <taxon>Caryophanaceae</taxon>
        <taxon>Sporosarcina</taxon>
    </lineage>
</organism>
<gene>
    <name evidence="1" type="ORF">H4683_001450</name>
</gene>
<protein>
    <submittedName>
        <fullName evidence="1">Uncharacterized protein</fullName>
    </submittedName>
</protein>
<dbReference type="AlphaFoldDB" id="A0A927MGW0"/>
<comment type="caution">
    <text evidence="1">The sequence shown here is derived from an EMBL/GenBank/DDBJ whole genome shotgun (WGS) entry which is preliminary data.</text>
</comment>